<dbReference type="GeneID" id="66523806"/>
<name>A0A5B8EG60_LACAM</name>
<protein>
    <submittedName>
        <fullName evidence="3">Type I-E CRISPR-associated protein Cas5/CasD</fullName>
    </submittedName>
</protein>
<dbReference type="NCBIfam" id="TIGR01868">
    <property type="entry name" value="casD_Cas5e"/>
    <property type="match status" value="1"/>
</dbReference>
<organism evidence="3 4">
    <name type="scientific">Lactobacillus amylovorus</name>
    <dbReference type="NCBI Taxonomy" id="1604"/>
    <lineage>
        <taxon>Bacteria</taxon>
        <taxon>Bacillati</taxon>
        <taxon>Bacillota</taxon>
        <taxon>Bacilli</taxon>
        <taxon>Lactobacillales</taxon>
        <taxon>Lactobacillaceae</taxon>
        <taxon>Lactobacillus</taxon>
    </lineage>
</organism>
<keyword evidence="1" id="KW-0051">Antiviral defense</keyword>
<dbReference type="Proteomes" id="UP000312326">
    <property type="component" value="Chromosome"/>
</dbReference>
<reference evidence="2" key="3">
    <citation type="submission" date="2022-10" db="EMBL/GenBank/DDBJ databases">
        <authorList>
            <person name="Kostovova I."/>
            <person name="Moravkova M."/>
            <person name="Pechar R."/>
        </authorList>
    </citation>
    <scope>NUCLEOTIDE SEQUENCE</scope>
    <source>
        <strain evidence="2">M597B</strain>
    </source>
</reference>
<dbReference type="GO" id="GO:0043571">
    <property type="term" value="P:maintenance of CRISPR repeat elements"/>
    <property type="evidence" value="ECO:0007669"/>
    <property type="project" value="InterPro"/>
</dbReference>
<dbReference type="GO" id="GO:0051607">
    <property type="term" value="P:defense response to virus"/>
    <property type="evidence" value="ECO:0007669"/>
    <property type="project" value="UniProtKB-KW"/>
</dbReference>
<evidence type="ECO:0000313" key="3">
    <source>
        <dbReference type="EMBL" id="QDD70420.1"/>
    </source>
</evidence>
<gene>
    <name evidence="3" type="primary">cas5e</name>
    <name evidence="3" type="ORF">DM298_05790</name>
    <name evidence="2" type="ORF">ODV14_07520</name>
</gene>
<proteinExistence type="predicted"/>
<dbReference type="EMBL" id="CP029754">
    <property type="protein sequence ID" value="QDD70420.1"/>
    <property type="molecule type" value="Genomic_DNA"/>
</dbReference>
<evidence type="ECO:0000313" key="2">
    <source>
        <dbReference type="EMBL" id="MDB6247166.1"/>
    </source>
</evidence>
<sequence length="231" mass="26546">MKTITIRLASPLQSFGNEATFSHRTTELYPTKSLIVGMLAASLGYRRDDSRINQLNNLQIAVRIDQPGKVLTDFQTVEFKPDTRKLTYRNYLQDGVFIVAISAHDKTIDKLKYALLHPKFQLYIGRRSNPIAGVLKINEFDDDALKVLKKLDWQASEWYQKKYKSEEYFAEIIADASLSKNNSGSLVKDAVGSFNQHSRFHDYRAVVNVHVSLKNKFYQEHSTKHDIFNAI</sequence>
<dbReference type="InterPro" id="IPR013422">
    <property type="entry name" value="CRISPR-assoc_prot_Cas5_N"/>
</dbReference>
<dbReference type="NCBIfam" id="TIGR02593">
    <property type="entry name" value="CRISPR_cas5"/>
    <property type="match status" value="1"/>
</dbReference>
<dbReference type="AlphaFoldDB" id="A0A5B8EG60"/>
<dbReference type="RefSeq" id="WP_014565814.1">
    <property type="nucleotide sequence ID" value="NZ_CP029754.1"/>
</dbReference>
<dbReference type="CDD" id="cd09645">
    <property type="entry name" value="Cas5_I-E"/>
    <property type="match status" value="1"/>
</dbReference>
<dbReference type="Proteomes" id="UP001141961">
    <property type="component" value="Unassembled WGS sequence"/>
</dbReference>
<reference evidence="2" key="2">
    <citation type="journal article" date="2022" name="Microorganisms">
        <title>Antibiotic Susceptibility, Resistance Gene Determinants and Corresponding Genomic Regions in Lactobacillus amylovorus Isolates Derived from Wild Boars and Domestic Pigs.</title>
        <authorList>
            <person name="Moravkova M."/>
            <person name="Kostovova I."/>
            <person name="Kavanova K."/>
            <person name="Pechar R."/>
            <person name="Stanek S."/>
            <person name="Brychta A."/>
            <person name="Zeman M."/>
            <person name="Kubasova T."/>
        </authorList>
    </citation>
    <scope>NUCLEOTIDE SEQUENCE</scope>
    <source>
        <strain evidence="2">M597B</strain>
    </source>
</reference>
<dbReference type="InterPro" id="IPR021124">
    <property type="entry name" value="CRISPR-assoc_prot_Cas5"/>
</dbReference>
<accession>A0A5B8EG60</accession>
<dbReference type="EMBL" id="JAOTHD010000022">
    <property type="protein sequence ID" value="MDB6247166.1"/>
    <property type="molecule type" value="Genomic_DNA"/>
</dbReference>
<evidence type="ECO:0000313" key="4">
    <source>
        <dbReference type="Proteomes" id="UP000312326"/>
    </source>
</evidence>
<dbReference type="Pfam" id="PF09704">
    <property type="entry name" value="Cas_Cas5d"/>
    <property type="match status" value="1"/>
</dbReference>
<dbReference type="GO" id="GO:0003723">
    <property type="term" value="F:RNA binding"/>
    <property type="evidence" value="ECO:0007669"/>
    <property type="project" value="InterPro"/>
</dbReference>
<dbReference type="Gene3D" id="3.30.70.2660">
    <property type="match status" value="1"/>
</dbReference>
<evidence type="ECO:0000256" key="1">
    <source>
        <dbReference type="ARBA" id="ARBA00023118"/>
    </source>
</evidence>
<reference evidence="3 4" key="1">
    <citation type="submission" date="2018-06" db="EMBL/GenBank/DDBJ databases">
        <title>Complete genome sequnece of Lactobacillus amylovorus PMRA3.</title>
        <authorList>
            <person name="Nam Y.-D."/>
            <person name="Chung W.-H."/>
            <person name="Park Y.S."/>
            <person name="Kang J."/>
        </authorList>
    </citation>
    <scope>NUCLEOTIDE SEQUENCE [LARGE SCALE GENOMIC DNA]</scope>
    <source>
        <strain evidence="3 4">PMRA3</strain>
    </source>
</reference>
<dbReference type="InterPro" id="IPR010147">
    <property type="entry name" value="CRISPR-assoc_prot_CasD"/>
</dbReference>